<dbReference type="Pfam" id="PF13407">
    <property type="entry name" value="Peripla_BP_4"/>
    <property type="match status" value="1"/>
</dbReference>
<name>A0AAX2A6I0_9BACT</name>
<keyword evidence="6" id="KW-1185">Reference proteome</keyword>
<sequence length="311" mass="34704">MLFILCFTSLLFAENQKKIIYLTPDLSIPFWQIISKGVEESAKKLNYDFSVYSAGNSAKQELINTMKAIKSKPSAIVISPTNSSNCVTVLNLINKAEIPVVIADVGTDSGEYLSYISSDNYHGAYKLGHALTSFMKKMKIENSSVGIIAIPQKRSNGKLRTTGFMKALNEVGIKSADMRQQIDFSFDETYKYTKDLISLNPNMKVLWLQGSDKYGGALKAIEESKKEIYLITFDAEPEFLELIPKNIIVAAGMQQPFLMGEKAVQILDSHLKGKKVDSHIELPILAVTKENIERKLPLIKRNVLGIINETK</sequence>
<dbReference type="SUPFAM" id="SSF53822">
    <property type="entry name" value="Periplasmic binding protein-like I"/>
    <property type="match status" value="1"/>
</dbReference>
<proteinExistence type="inferred from homology"/>
<organism evidence="5 6">
    <name type="scientific">Halarcobacter bivalviorum</name>
    <dbReference type="NCBI Taxonomy" id="663364"/>
    <lineage>
        <taxon>Bacteria</taxon>
        <taxon>Pseudomonadati</taxon>
        <taxon>Campylobacterota</taxon>
        <taxon>Epsilonproteobacteria</taxon>
        <taxon>Campylobacterales</taxon>
        <taxon>Arcobacteraceae</taxon>
        <taxon>Halarcobacter</taxon>
    </lineage>
</organism>
<evidence type="ECO:0000256" key="3">
    <source>
        <dbReference type="ARBA" id="ARBA00022729"/>
    </source>
</evidence>
<feature type="domain" description="Periplasmic binding protein" evidence="4">
    <location>
        <begin position="20"/>
        <end position="275"/>
    </location>
</feature>
<comment type="similarity">
    <text evidence="2">Belongs to the bacterial solute-binding protein 2 family.</text>
</comment>
<protein>
    <submittedName>
        <fullName evidence="5">Sugar ABC transporter substrate-binding protein</fullName>
    </submittedName>
</protein>
<gene>
    <name evidence="5" type="ORF">CRV05_08415</name>
</gene>
<comment type="subcellular location">
    <subcellularLocation>
        <location evidence="1">Cell envelope</location>
    </subcellularLocation>
</comment>
<accession>A0AAX2A6I0</accession>
<evidence type="ECO:0000313" key="6">
    <source>
        <dbReference type="Proteomes" id="UP000289193"/>
    </source>
</evidence>
<evidence type="ECO:0000256" key="1">
    <source>
        <dbReference type="ARBA" id="ARBA00004196"/>
    </source>
</evidence>
<dbReference type="InterPro" id="IPR025997">
    <property type="entry name" value="SBP_2_dom"/>
</dbReference>
<dbReference type="EMBL" id="PDKM01000004">
    <property type="protein sequence ID" value="RXK09872.1"/>
    <property type="molecule type" value="Genomic_DNA"/>
</dbReference>
<dbReference type="PANTHER" id="PTHR46847:SF1">
    <property type="entry name" value="D-ALLOSE-BINDING PERIPLASMIC PROTEIN-RELATED"/>
    <property type="match status" value="1"/>
</dbReference>
<evidence type="ECO:0000259" key="4">
    <source>
        <dbReference type="Pfam" id="PF13407"/>
    </source>
</evidence>
<comment type="caution">
    <text evidence="5">The sequence shown here is derived from an EMBL/GenBank/DDBJ whole genome shotgun (WGS) entry which is preliminary data.</text>
</comment>
<dbReference type="PANTHER" id="PTHR46847">
    <property type="entry name" value="D-ALLOSE-BINDING PERIPLASMIC PROTEIN-RELATED"/>
    <property type="match status" value="1"/>
</dbReference>
<evidence type="ECO:0000313" key="5">
    <source>
        <dbReference type="EMBL" id="RXK09872.1"/>
    </source>
</evidence>
<dbReference type="AlphaFoldDB" id="A0AAX2A6I0"/>
<evidence type="ECO:0000256" key="2">
    <source>
        <dbReference type="ARBA" id="ARBA00007639"/>
    </source>
</evidence>
<dbReference type="Gene3D" id="3.40.50.2300">
    <property type="match status" value="2"/>
</dbReference>
<dbReference type="InterPro" id="IPR028082">
    <property type="entry name" value="Peripla_BP_I"/>
</dbReference>
<dbReference type="GO" id="GO:0030246">
    <property type="term" value="F:carbohydrate binding"/>
    <property type="evidence" value="ECO:0007669"/>
    <property type="project" value="UniProtKB-ARBA"/>
</dbReference>
<dbReference type="GO" id="GO:0030313">
    <property type="term" value="C:cell envelope"/>
    <property type="evidence" value="ECO:0007669"/>
    <property type="project" value="UniProtKB-SubCell"/>
</dbReference>
<reference evidence="5 6" key="1">
    <citation type="submission" date="2017-10" db="EMBL/GenBank/DDBJ databases">
        <title>Genomics of the genus Arcobacter.</title>
        <authorList>
            <person name="Perez-Cataluna A."/>
            <person name="Figueras M.J."/>
        </authorList>
    </citation>
    <scope>NUCLEOTIDE SEQUENCE [LARGE SCALE GENOMIC DNA]</scope>
    <source>
        <strain evidence="5 6">CECT 7835</strain>
    </source>
</reference>
<keyword evidence="3" id="KW-0732">Signal</keyword>
<dbReference type="Proteomes" id="UP000289193">
    <property type="component" value="Unassembled WGS sequence"/>
</dbReference>